<dbReference type="EMBL" id="JALLKP010000002">
    <property type="protein sequence ID" value="KAK2196939.1"/>
    <property type="molecule type" value="Genomic_DNA"/>
</dbReference>
<comment type="subcellular location">
    <subcellularLocation>
        <location evidence="1">Endomembrane system</location>
    </subcellularLocation>
</comment>
<dbReference type="Pfam" id="PF01602">
    <property type="entry name" value="Adaptin_N"/>
    <property type="match status" value="1"/>
</dbReference>
<dbReference type="GO" id="GO:0012505">
    <property type="term" value="C:endomembrane system"/>
    <property type="evidence" value="ECO:0007669"/>
    <property type="project" value="UniProtKB-SubCell"/>
</dbReference>
<dbReference type="GO" id="GO:0016192">
    <property type="term" value="P:vesicle-mediated transport"/>
    <property type="evidence" value="ECO:0007669"/>
    <property type="project" value="InterPro"/>
</dbReference>
<dbReference type="PANTHER" id="PTHR22780">
    <property type="entry name" value="ADAPTIN, ALPHA/GAMMA/EPSILON"/>
    <property type="match status" value="1"/>
</dbReference>
<dbReference type="GO" id="GO:0006886">
    <property type="term" value="P:intracellular protein transport"/>
    <property type="evidence" value="ECO:0007669"/>
    <property type="project" value="InterPro"/>
</dbReference>
<accession>A0AAD9PLH0</accession>
<evidence type="ECO:0000313" key="9">
    <source>
        <dbReference type="Proteomes" id="UP001214638"/>
    </source>
</evidence>
<dbReference type="GO" id="GO:0030117">
    <property type="term" value="C:membrane coat"/>
    <property type="evidence" value="ECO:0007669"/>
    <property type="project" value="InterPro"/>
</dbReference>
<dbReference type="GeneID" id="94336486"/>
<evidence type="ECO:0000256" key="2">
    <source>
        <dbReference type="ARBA" id="ARBA00022448"/>
    </source>
</evidence>
<evidence type="ECO:0000313" key="7">
    <source>
        <dbReference type="EMBL" id="KAK2194892.1"/>
    </source>
</evidence>
<dbReference type="KEGG" id="bdw:94336486"/>
<name>A0AAD9PLH0_9APIC</name>
<gene>
    <name evidence="8" type="ORF">BdWA1_002188</name>
    <name evidence="7" type="ORF">BdWA1_003637</name>
</gene>
<comment type="caution">
    <text evidence="8">The sequence shown here is derived from an EMBL/GenBank/DDBJ whole genome shotgun (WGS) entry which is preliminary data.</text>
</comment>
<dbReference type="InterPro" id="IPR002553">
    <property type="entry name" value="Clathrin/coatomer_adapt-like_N"/>
</dbReference>
<keyword evidence="4" id="KW-0472">Membrane</keyword>
<dbReference type="InterPro" id="IPR050840">
    <property type="entry name" value="Adaptor_Complx_Large_Subunit"/>
</dbReference>
<keyword evidence="9" id="KW-1185">Reference proteome</keyword>
<organism evidence="8 9">
    <name type="scientific">Babesia duncani</name>
    <dbReference type="NCBI Taxonomy" id="323732"/>
    <lineage>
        <taxon>Eukaryota</taxon>
        <taxon>Sar</taxon>
        <taxon>Alveolata</taxon>
        <taxon>Apicomplexa</taxon>
        <taxon>Aconoidasida</taxon>
        <taxon>Piroplasmida</taxon>
        <taxon>Babesiidae</taxon>
        <taxon>Babesia</taxon>
    </lineage>
</organism>
<evidence type="ECO:0000313" key="8">
    <source>
        <dbReference type="EMBL" id="KAK2196939.1"/>
    </source>
</evidence>
<dbReference type="Proteomes" id="UP001214638">
    <property type="component" value="Unassembled WGS sequence"/>
</dbReference>
<feature type="domain" description="Clathrin/coatomer adaptor adaptin-like N-terminal" evidence="6">
    <location>
        <begin position="30"/>
        <end position="575"/>
    </location>
</feature>
<dbReference type="AlphaFoldDB" id="A0AAD9PLH0"/>
<dbReference type="SUPFAM" id="SSF48371">
    <property type="entry name" value="ARM repeat"/>
    <property type="match status" value="1"/>
</dbReference>
<evidence type="ECO:0000256" key="1">
    <source>
        <dbReference type="ARBA" id="ARBA00004308"/>
    </source>
</evidence>
<evidence type="ECO:0000256" key="3">
    <source>
        <dbReference type="ARBA" id="ARBA00022927"/>
    </source>
</evidence>
<dbReference type="EMBL" id="JALLKP010000030">
    <property type="protein sequence ID" value="KAK2194892.1"/>
    <property type="molecule type" value="Genomic_DNA"/>
</dbReference>
<sequence length="760" mass="86023">MMSLGAPHLSREFFKFTKSLGEARSKQEEERIVLQEINSLKQHIQHKDVTRTQMKEYLVRAIYVDMLGFDSEFAHIHAINMAQEKDVVCKRAGYLACMQLLRPDSNLMLLLVNTIQKDLNSPNFIERCCALRCICTLLTKEMVPILLPLILQCLEHENEFVRKLALMAIARVYEFNPTCVENVNTIIERGICDQNPAVMANALNLLAIVLQFNPKSFRHLVPSLASILNQICEGRLPSTFDYHKTAAPWLQISIISLFGKLGAGDRRISEYMYEPLTRVMQLAQSGSLLIANAIVFECARTTAVIISNDALVKMASEHITAFLNSSSNNLRYAGICGLSVLVALDVGIALDNQMTVVSCLEDGDETIRRRTLELLYRMTNAKNVCTIVHCFIGQLKSCKDRHQSLELIRKTTLLCERFAPDIWWYIDTMIELMLTALELVDNYVLYNLVNAIKDHILVPTNDEFRNELWVRALELLKNQSLPFVLIQLASWLIGELASCIQQESFNEEMLLLLNFLNGPINETSSSWILTALRNVIICNGYELPSQVIDKLKELSSLECTTTSQRCREILGLVNSKPKFRLASNGFDFKDTFICDYVEAQIQNGAASYKRPERVKETIVLEPPLPVLKFEPYIPQQPLIFNSTNESLQETLEPEIILSDHVPKVWGPGGYPSPPHDQDDVQEMQHPQENSQSPRMNTSQGYSDTFESVNDECSETFDGAETKIQKTLAQSVNGIQTHTSESQRKMALALFEGLDRVKANS</sequence>
<dbReference type="Gene3D" id="1.25.10.10">
    <property type="entry name" value="Leucine-rich Repeat Variant"/>
    <property type="match status" value="1"/>
</dbReference>
<reference evidence="8" key="1">
    <citation type="journal article" date="2023" name="Nat. Microbiol.">
        <title>Babesia duncani multi-omics identifies virulence factors and drug targets.</title>
        <authorList>
            <person name="Singh P."/>
            <person name="Lonardi S."/>
            <person name="Liang Q."/>
            <person name="Vydyam P."/>
            <person name="Khabirova E."/>
            <person name="Fang T."/>
            <person name="Gihaz S."/>
            <person name="Thekkiniath J."/>
            <person name="Munshi M."/>
            <person name="Abel S."/>
            <person name="Ciampossin L."/>
            <person name="Batugedara G."/>
            <person name="Gupta M."/>
            <person name="Lu X.M."/>
            <person name="Lenz T."/>
            <person name="Chakravarty S."/>
            <person name="Cornillot E."/>
            <person name="Hu Y."/>
            <person name="Ma W."/>
            <person name="Gonzalez L.M."/>
            <person name="Sanchez S."/>
            <person name="Estrada K."/>
            <person name="Sanchez-Flores A."/>
            <person name="Montero E."/>
            <person name="Harb O.S."/>
            <person name="Le Roch K.G."/>
            <person name="Mamoun C.B."/>
        </authorList>
    </citation>
    <scope>NUCLEOTIDE SEQUENCE</scope>
    <source>
        <strain evidence="8">WA1</strain>
    </source>
</reference>
<evidence type="ECO:0000259" key="6">
    <source>
        <dbReference type="Pfam" id="PF01602"/>
    </source>
</evidence>
<proteinExistence type="predicted"/>
<feature type="compositionally biased region" description="Polar residues" evidence="5">
    <location>
        <begin position="684"/>
        <end position="707"/>
    </location>
</feature>
<evidence type="ECO:0000256" key="5">
    <source>
        <dbReference type="SAM" id="MobiDB-lite"/>
    </source>
</evidence>
<keyword evidence="3" id="KW-0653">Protein transport</keyword>
<protein>
    <submittedName>
        <fullName evidence="8">Bifunctional Armadillo-type fold/Clathrin-coatomer adaptor</fullName>
    </submittedName>
</protein>
<keyword evidence="2" id="KW-0813">Transport</keyword>
<dbReference type="InterPro" id="IPR011989">
    <property type="entry name" value="ARM-like"/>
</dbReference>
<dbReference type="InterPro" id="IPR016024">
    <property type="entry name" value="ARM-type_fold"/>
</dbReference>
<feature type="region of interest" description="Disordered" evidence="5">
    <location>
        <begin position="664"/>
        <end position="707"/>
    </location>
</feature>
<evidence type="ECO:0000256" key="4">
    <source>
        <dbReference type="ARBA" id="ARBA00023136"/>
    </source>
</evidence>
<dbReference type="RefSeq" id="XP_067803781.1">
    <property type="nucleotide sequence ID" value="XM_067947217.1"/>
</dbReference>